<reference evidence="2 3" key="1">
    <citation type="submission" date="2018-06" db="EMBL/GenBank/DDBJ databases">
        <title>Genomic Encyclopedia of Archaeal and Bacterial Type Strains, Phase II (KMG-II): from individual species to whole genera.</title>
        <authorList>
            <person name="Goeker M."/>
        </authorList>
    </citation>
    <scope>NUCLEOTIDE SEQUENCE [LARGE SCALE GENOMIC DNA]</scope>
    <source>
        <strain evidence="2 3">DSM 23857</strain>
    </source>
</reference>
<proteinExistence type="predicted"/>
<evidence type="ECO:0000256" key="1">
    <source>
        <dbReference type="SAM" id="Phobius"/>
    </source>
</evidence>
<feature type="transmembrane region" description="Helical" evidence="1">
    <location>
        <begin position="119"/>
        <end position="138"/>
    </location>
</feature>
<dbReference type="OrthoDB" id="651989at2"/>
<protein>
    <recommendedName>
        <fullName evidence="4">YhhN-like protein</fullName>
    </recommendedName>
</protein>
<comment type="caution">
    <text evidence="2">The sequence shown here is derived from an EMBL/GenBank/DDBJ whole genome shotgun (WGS) entry which is preliminary data.</text>
</comment>
<dbReference type="EMBL" id="QLLL01000005">
    <property type="protein sequence ID" value="RAJ04237.1"/>
    <property type="molecule type" value="Genomic_DNA"/>
</dbReference>
<evidence type="ECO:0008006" key="4">
    <source>
        <dbReference type="Google" id="ProtNLM"/>
    </source>
</evidence>
<feature type="transmembrane region" description="Helical" evidence="1">
    <location>
        <begin position="159"/>
        <end position="180"/>
    </location>
</feature>
<feature type="transmembrane region" description="Helical" evidence="1">
    <location>
        <begin position="38"/>
        <end position="58"/>
    </location>
</feature>
<organism evidence="2 3">
    <name type="scientific">Chitinophaga skermanii</name>
    <dbReference type="NCBI Taxonomy" id="331697"/>
    <lineage>
        <taxon>Bacteria</taxon>
        <taxon>Pseudomonadati</taxon>
        <taxon>Bacteroidota</taxon>
        <taxon>Chitinophagia</taxon>
        <taxon>Chitinophagales</taxon>
        <taxon>Chitinophagaceae</taxon>
        <taxon>Chitinophaga</taxon>
    </lineage>
</organism>
<feature type="transmembrane region" description="Helical" evidence="1">
    <location>
        <begin position="6"/>
        <end position="26"/>
    </location>
</feature>
<keyword evidence="3" id="KW-1185">Reference proteome</keyword>
<dbReference type="Proteomes" id="UP000249547">
    <property type="component" value="Unassembled WGS sequence"/>
</dbReference>
<dbReference type="AlphaFoldDB" id="A0A327QR12"/>
<evidence type="ECO:0000313" key="2">
    <source>
        <dbReference type="EMBL" id="RAJ04237.1"/>
    </source>
</evidence>
<gene>
    <name evidence="2" type="ORF">LX64_03117</name>
</gene>
<evidence type="ECO:0000313" key="3">
    <source>
        <dbReference type="Proteomes" id="UP000249547"/>
    </source>
</evidence>
<keyword evidence="1" id="KW-1133">Transmembrane helix</keyword>
<feature type="transmembrane region" description="Helical" evidence="1">
    <location>
        <begin position="186"/>
        <end position="208"/>
    </location>
</feature>
<name>A0A327QR12_9BACT</name>
<dbReference type="RefSeq" id="WP_111598534.1">
    <property type="nucleotide sequence ID" value="NZ_QLLL01000005.1"/>
</dbReference>
<feature type="transmembrane region" description="Helical" evidence="1">
    <location>
        <begin position="91"/>
        <end position="113"/>
    </location>
</feature>
<keyword evidence="1" id="KW-0812">Transmembrane</keyword>
<sequence length="213" mass="24349">MPSFTTLYLGYIVPASTLLPIGYGFFHYKQLTPGLRAVLTYLCVAFTVNCIAIIFSHSNNLPLLHIYTIIEFVLLARCYLFIFTGSTARRVLIGMAIAFPVFAVLNFLFIQNIYTYNTYTRPIEAIVFIICSMLYFFRNDTETQRRWINVPNNWINAGILLYFSGAIGQFAFSNIVGAVAPLEIALLIWILHATLVLMMYISFTISFWKCKLL</sequence>
<feature type="transmembrane region" description="Helical" evidence="1">
    <location>
        <begin position="64"/>
        <end position="84"/>
    </location>
</feature>
<accession>A0A327QR12</accession>
<keyword evidence="1" id="KW-0472">Membrane</keyword>